<keyword evidence="4" id="KW-1003">Cell membrane</keyword>
<dbReference type="SUPFAM" id="SSF51695">
    <property type="entry name" value="PLC-like phosphodiesterases"/>
    <property type="match status" value="1"/>
</dbReference>
<dbReference type="FunFam" id="1.10.238.10:FF:000005">
    <property type="entry name" value="Phosphoinositide phospholipase C"/>
    <property type="match status" value="1"/>
</dbReference>
<keyword evidence="9 17" id="KW-0378">Hydrolase</keyword>
<feature type="region of interest" description="Disordered" evidence="18">
    <location>
        <begin position="937"/>
        <end position="1007"/>
    </location>
</feature>
<dbReference type="FunFam" id="3.20.20.190:FF:000002">
    <property type="entry name" value="Phosphoinositide phospholipase C"/>
    <property type="match status" value="1"/>
</dbReference>
<dbReference type="SMART" id="SM00239">
    <property type="entry name" value="C2"/>
    <property type="match status" value="1"/>
</dbReference>
<feature type="compositionally biased region" description="Basic and acidic residues" evidence="18">
    <location>
        <begin position="552"/>
        <end position="562"/>
    </location>
</feature>
<feature type="compositionally biased region" description="Acidic residues" evidence="18">
    <location>
        <begin position="479"/>
        <end position="497"/>
    </location>
</feature>
<feature type="region of interest" description="Disordered" evidence="18">
    <location>
        <begin position="1189"/>
        <end position="1235"/>
    </location>
</feature>
<dbReference type="SMART" id="SM00054">
    <property type="entry name" value="EFh"/>
    <property type="match status" value="2"/>
</dbReference>
<evidence type="ECO:0000256" key="5">
    <source>
        <dbReference type="ARBA" id="ARBA00022490"/>
    </source>
</evidence>
<evidence type="ECO:0000256" key="7">
    <source>
        <dbReference type="ARBA" id="ARBA00022723"/>
    </source>
</evidence>
<comment type="caution">
    <text evidence="23">The sequence shown here is derived from an EMBL/GenBank/DDBJ whole genome shotgun (WGS) entry which is preliminary data.</text>
</comment>
<name>A0A7K6T0W2_CALNI</name>
<evidence type="ECO:0000256" key="13">
    <source>
        <dbReference type="ARBA" id="ARBA00023136"/>
    </source>
</evidence>
<evidence type="ECO:0000256" key="10">
    <source>
        <dbReference type="ARBA" id="ARBA00022837"/>
    </source>
</evidence>
<dbReference type="PROSITE" id="PS50007">
    <property type="entry name" value="PIPLC_X_DOMAIN"/>
    <property type="match status" value="1"/>
</dbReference>
<dbReference type="PROSITE" id="PS50004">
    <property type="entry name" value="C2"/>
    <property type="match status" value="1"/>
</dbReference>
<feature type="domain" description="PI-PLC Y-box" evidence="21">
    <location>
        <begin position="637"/>
        <end position="750"/>
    </location>
</feature>
<keyword evidence="8" id="KW-0677">Repeat</keyword>
<dbReference type="PANTHER" id="PTHR10336">
    <property type="entry name" value="PHOSPHOINOSITIDE-SPECIFIC PHOSPHOLIPASE C FAMILY PROTEIN"/>
    <property type="match status" value="1"/>
</dbReference>
<keyword evidence="6" id="KW-0597">Phosphoprotein</keyword>
<feature type="domain" description="EF-hand" evidence="22">
    <location>
        <begin position="205"/>
        <end position="241"/>
    </location>
</feature>
<dbReference type="FunFam" id="2.60.40.150:FF:000018">
    <property type="entry name" value="Phosphoinositide phospholipase C"/>
    <property type="match status" value="1"/>
</dbReference>
<dbReference type="InterPro" id="IPR011993">
    <property type="entry name" value="PH-like_dom_sf"/>
</dbReference>
<dbReference type="CDD" id="cd13364">
    <property type="entry name" value="PH_PLC_eta"/>
    <property type="match status" value="1"/>
</dbReference>
<keyword evidence="10" id="KW-0106">Calcium</keyword>
<feature type="compositionally biased region" description="Low complexity" evidence="18">
    <location>
        <begin position="1356"/>
        <end position="1367"/>
    </location>
</feature>
<evidence type="ECO:0000256" key="18">
    <source>
        <dbReference type="SAM" id="MobiDB-lite"/>
    </source>
</evidence>
<dbReference type="EMBL" id="VZSB01001621">
    <property type="protein sequence ID" value="NWX04234.1"/>
    <property type="molecule type" value="Genomic_DNA"/>
</dbReference>
<sequence>MDASKTPLLQNKFSVARLAEEFFWVGGIIVASPRWKIGHVVERCMSSMQAGTQMIKLRGSSKGLVRFYYLDEHKSCIRWRPSRKNEKAKISIDSIQEVCEGKQSEIFQRYADGSFDPNCCFSIYYGDHMESLDLVSSSGEEARTWITGLKYLMAGISDEDSLSKRQRTRDQLWLKQTFDEADKNGDGSLSISEVLQLMHKLNVNLPRQKVKQMFKEADTDDNQGTLGFDEFCAFYKMMSTRRDLYLLMLTYSNHKDYLDADDLRRFLEIEQKMTNVTKEHCLEIISKFEPCLENKKEGALGIDGFTNYMRSPSGDIFNPEHYQVNQDMSYPLSHYFITSSHNTYLMGDQLMSQSRVDMYAWVLQSGCRCVEVDCWDGPDGEPIVHHGYTLTSKILFKDVIETINKYAFIKNEYPVILSIENHCSVIQQKKMAQYLTEILGDKLDLSSVHNDDSTKLPSPASLKGKILVKGKKLPANISDDAEEGEVSDEDSADEIDDDCKLMNGDASSNRKRVENIAKKKLDSLIKESKIRDCEDPNNFTVTTLPSSGKAGLKSDSKKNKLEDDVESGEDFSTNKRHSRSLMGSFSKRKKKGSKLKKATSLEEGEDDSDSQGNLARSSVHGSRMNRQKKTMKLCRALSDLVKYTKSVGIHDVETEISSSWQVSSFSETKAHQILQQKPAQYLRFNQHQLSRIYPSSYRVDSSNYNPQPFWNAGCQLVALNYQSEGRMLQLNRAKFSANGNCGYVLKPNCMCQGIFNPNSEDPLPGQLKKQLVLRIISGQQLPKPRDSMLGDRGEIIDPFVEVEVIGLPVDCFKEQTRVVDDNGFNPMWEETLVFTVHMPEIALIRFLVWDHDPIGRDFIGQRTIAFSSMMPGYRHVYLEGIEEASIFVHVAINDICGKGKQALGLKGLFLRNPKQASLDSHAAGQLHRKHSFSSHILRRTASAPAKSQKKSKKGFPEIAFDTKDNSSEGAGEDGEVEAASQPRFEQEPESPSLSPAPRDGASGERSVTSLCSLETITEEPVIANENHHAGLFFPLPVTPCSDSEEGSVSDHSSESRSEVSSTSNQPPASLLTRERRTNLAAEDQVQTNSYMLVRRPKSEVLKMSDSSALIKIPSSLSPAAEVYFDATVNDRIWSKLDCSSHRDSMSSSSSMSSNDTVIDLSLPNLARKSLPDLGIHHENFEPLAIRKGMRPRSATASSNEMPMVSKSKSNPNLRSGQLPADDLCPRPLVRSPQDAFSSIPRRHTWSRLYMESLRQSSNKSKAQDMVGNNQAKSKSLGDLTSDDIVCTFESKYRSISRSFVTRSMREQRRSSGLRSSIKSQDELTEQLKKLTAFQQENDITSPISLDPAESEEEGESLGLLRRSSSRSQSRVRYIANRAKQAQERQRLQSLGQLGASPMEERGNPEGACSVAKALCMDLASPA</sequence>
<dbReference type="PROSITE" id="PS50222">
    <property type="entry name" value="EF_HAND_2"/>
    <property type="match status" value="2"/>
</dbReference>
<evidence type="ECO:0000256" key="11">
    <source>
        <dbReference type="ARBA" id="ARBA00022963"/>
    </source>
</evidence>
<feature type="domain" description="EF-hand" evidence="22">
    <location>
        <begin position="169"/>
        <end position="204"/>
    </location>
</feature>
<evidence type="ECO:0000313" key="23">
    <source>
        <dbReference type="EMBL" id="NWX04234.1"/>
    </source>
</evidence>
<dbReference type="PROSITE" id="PS50008">
    <property type="entry name" value="PIPLC_Y_DOMAIN"/>
    <property type="match status" value="1"/>
</dbReference>
<comment type="cofactor">
    <cofactor evidence="1">
        <name>Ca(2+)</name>
        <dbReference type="ChEBI" id="CHEBI:29108"/>
    </cofactor>
</comment>
<evidence type="ECO:0000256" key="8">
    <source>
        <dbReference type="ARBA" id="ARBA00022737"/>
    </source>
</evidence>
<feature type="compositionally biased region" description="Basic residues" evidence="18">
    <location>
        <begin position="586"/>
        <end position="597"/>
    </location>
</feature>
<dbReference type="InterPro" id="IPR001192">
    <property type="entry name" value="PI-PLC_fam"/>
</dbReference>
<dbReference type="PRINTS" id="PR00390">
    <property type="entry name" value="PHPHLIPASEC"/>
</dbReference>
<dbReference type="Gene3D" id="1.10.238.10">
    <property type="entry name" value="EF-hand"/>
    <property type="match status" value="2"/>
</dbReference>
<evidence type="ECO:0000256" key="16">
    <source>
        <dbReference type="ARBA" id="ARBA00054490"/>
    </source>
</evidence>
<dbReference type="SMART" id="SM00149">
    <property type="entry name" value="PLCYc"/>
    <property type="match status" value="1"/>
</dbReference>
<dbReference type="EC" id="3.1.4.11" evidence="17"/>
<dbReference type="GO" id="GO:0005509">
    <property type="term" value="F:calcium ion binding"/>
    <property type="evidence" value="ECO:0007669"/>
    <property type="project" value="InterPro"/>
</dbReference>
<dbReference type="GO" id="GO:0004435">
    <property type="term" value="F:phosphatidylinositol-4,5-bisphosphate phospholipase C activity"/>
    <property type="evidence" value="ECO:0007669"/>
    <property type="project" value="UniProtKB-EC"/>
</dbReference>
<feature type="region of interest" description="Disordered" evidence="18">
    <location>
        <begin position="1041"/>
        <end position="1075"/>
    </location>
</feature>
<dbReference type="InterPro" id="IPR001849">
    <property type="entry name" value="PH_domain"/>
</dbReference>
<dbReference type="SMART" id="SM00148">
    <property type="entry name" value="PLCXc"/>
    <property type="match status" value="1"/>
</dbReference>
<feature type="domain" description="PH" evidence="19">
    <location>
        <begin position="46"/>
        <end position="154"/>
    </location>
</feature>
<evidence type="ECO:0000256" key="14">
    <source>
        <dbReference type="ARBA" id="ARBA00023224"/>
    </source>
</evidence>
<comment type="subcellular location">
    <subcellularLocation>
        <location evidence="2">Cell membrane</location>
    </subcellularLocation>
    <subcellularLocation>
        <location evidence="3">Cytoplasm</location>
    </subcellularLocation>
</comment>
<keyword evidence="13" id="KW-0472">Membrane</keyword>
<keyword evidence="14" id="KW-0807">Transducer</keyword>
<keyword evidence="24" id="KW-1185">Reference proteome</keyword>
<dbReference type="InterPro" id="IPR017946">
    <property type="entry name" value="PLC-like_Pdiesterase_TIM-brl"/>
</dbReference>
<feature type="region of interest" description="Disordered" evidence="18">
    <location>
        <begin position="1302"/>
        <end position="1321"/>
    </location>
</feature>
<dbReference type="Pfam" id="PF00387">
    <property type="entry name" value="PI-PLC-Y"/>
    <property type="match status" value="1"/>
</dbReference>
<dbReference type="InterPro" id="IPR046971">
    <property type="entry name" value="PLC-eta2_EFh"/>
</dbReference>
<feature type="region of interest" description="Disordered" evidence="18">
    <location>
        <begin position="477"/>
        <end position="506"/>
    </location>
</feature>
<dbReference type="InterPro" id="IPR001711">
    <property type="entry name" value="PLipase_C_Pinositol-sp_Y"/>
</dbReference>
<dbReference type="CDD" id="cd00275">
    <property type="entry name" value="C2_PLC_like"/>
    <property type="match status" value="1"/>
</dbReference>
<evidence type="ECO:0000256" key="3">
    <source>
        <dbReference type="ARBA" id="ARBA00004496"/>
    </source>
</evidence>
<dbReference type="InterPro" id="IPR035892">
    <property type="entry name" value="C2_domain_sf"/>
</dbReference>
<evidence type="ECO:0000259" key="22">
    <source>
        <dbReference type="PROSITE" id="PS50222"/>
    </source>
</evidence>
<evidence type="ECO:0000256" key="17">
    <source>
        <dbReference type="RuleBase" id="RU361133"/>
    </source>
</evidence>
<feature type="compositionally biased region" description="Polar residues" evidence="18">
    <location>
        <begin position="610"/>
        <end position="620"/>
    </location>
</feature>
<keyword evidence="5" id="KW-0963">Cytoplasm</keyword>
<dbReference type="Gene3D" id="2.30.29.30">
    <property type="entry name" value="Pleckstrin-homology domain (PH domain)/Phosphotyrosine-binding domain (PTB)"/>
    <property type="match status" value="1"/>
</dbReference>
<feature type="non-terminal residue" evidence="23">
    <location>
        <position position="1422"/>
    </location>
</feature>
<keyword evidence="7" id="KW-0479">Metal-binding</keyword>
<evidence type="ECO:0000256" key="2">
    <source>
        <dbReference type="ARBA" id="ARBA00004236"/>
    </source>
</evidence>
<dbReference type="GO" id="GO:0016042">
    <property type="term" value="P:lipid catabolic process"/>
    <property type="evidence" value="ECO:0007669"/>
    <property type="project" value="UniProtKB-KW"/>
</dbReference>
<dbReference type="Gene3D" id="2.60.40.150">
    <property type="entry name" value="C2 domain"/>
    <property type="match status" value="1"/>
</dbReference>
<evidence type="ECO:0000259" key="21">
    <source>
        <dbReference type="PROSITE" id="PS50008"/>
    </source>
</evidence>
<dbReference type="Pfam" id="PF16457">
    <property type="entry name" value="PH_12"/>
    <property type="match status" value="1"/>
</dbReference>
<feature type="compositionally biased region" description="Polar residues" evidence="18">
    <location>
        <begin position="1194"/>
        <end position="1215"/>
    </location>
</feature>
<feature type="compositionally biased region" description="Polar residues" evidence="18">
    <location>
        <begin position="1256"/>
        <end position="1273"/>
    </location>
</feature>
<evidence type="ECO:0000256" key="9">
    <source>
        <dbReference type="ARBA" id="ARBA00022801"/>
    </source>
</evidence>
<keyword evidence="12 17" id="KW-0443">Lipid metabolism</keyword>
<dbReference type="Pfam" id="PF00388">
    <property type="entry name" value="PI-PLC-X"/>
    <property type="match status" value="1"/>
</dbReference>
<evidence type="ECO:0000259" key="19">
    <source>
        <dbReference type="PROSITE" id="PS50003"/>
    </source>
</evidence>
<feature type="compositionally biased region" description="Polar residues" evidence="18">
    <location>
        <begin position="537"/>
        <end position="546"/>
    </location>
</feature>
<feature type="region of interest" description="Disordered" evidence="18">
    <location>
        <begin position="1338"/>
        <end position="1405"/>
    </location>
</feature>
<evidence type="ECO:0000259" key="20">
    <source>
        <dbReference type="PROSITE" id="PS50004"/>
    </source>
</evidence>
<protein>
    <recommendedName>
        <fullName evidence="17">Phosphoinositide phospholipase C</fullName>
        <ecNumber evidence="17">3.1.4.11</ecNumber>
    </recommendedName>
</protein>
<dbReference type="SMART" id="SM00233">
    <property type="entry name" value="PH"/>
    <property type="match status" value="1"/>
</dbReference>
<reference evidence="23 24" key="1">
    <citation type="submission" date="2019-09" db="EMBL/GenBank/DDBJ databases">
        <title>Bird 10,000 Genomes (B10K) Project - Family phase.</title>
        <authorList>
            <person name="Zhang G."/>
        </authorList>
    </citation>
    <scope>NUCLEOTIDE SEQUENCE [LARGE SCALE GENOMIC DNA]</scope>
    <source>
        <strain evidence="23">OUT-0007</strain>
        <tissue evidence="23">Blood</tissue>
    </source>
</reference>
<dbReference type="FunFam" id="1.10.238.10:FF:000036">
    <property type="entry name" value="Phosphoinositide phospholipase C"/>
    <property type="match status" value="1"/>
</dbReference>
<dbReference type="SUPFAM" id="SSF47473">
    <property type="entry name" value="EF-hand"/>
    <property type="match status" value="1"/>
</dbReference>
<feature type="non-terminal residue" evidence="23">
    <location>
        <position position="1"/>
    </location>
</feature>
<dbReference type="FunFam" id="2.30.29.30:FF:000063">
    <property type="entry name" value="Phosphoinositide phospholipase C"/>
    <property type="match status" value="1"/>
</dbReference>
<dbReference type="InterPro" id="IPR000909">
    <property type="entry name" value="PLipase_C_PInositol-sp_X_dom"/>
</dbReference>
<dbReference type="GO" id="GO:0048015">
    <property type="term" value="P:phosphatidylinositol-mediated signaling"/>
    <property type="evidence" value="ECO:0007669"/>
    <property type="project" value="TreeGrafter"/>
</dbReference>
<dbReference type="GO" id="GO:0046488">
    <property type="term" value="P:phosphatidylinositol metabolic process"/>
    <property type="evidence" value="ECO:0007669"/>
    <property type="project" value="TreeGrafter"/>
</dbReference>
<evidence type="ECO:0000256" key="12">
    <source>
        <dbReference type="ARBA" id="ARBA00023098"/>
    </source>
</evidence>
<comment type="function">
    <text evidence="16">The production of the second messenger molecules diacylglycerol (DAG) and inositol 1,4,5-trisphosphate (IP3) is mediated by activated phosphatidylinositol-specific phospholipase C enzymes. This phospholipase activity is very sensitive to calcium. May be important for formation and maintenance of the neuronal network in the postnatal brain.</text>
</comment>
<gene>
    <name evidence="23" type="primary">Plch2</name>
    <name evidence="23" type="ORF">CALNIC_R07040</name>
</gene>
<dbReference type="SUPFAM" id="SSF50729">
    <property type="entry name" value="PH domain-like"/>
    <property type="match status" value="1"/>
</dbReference>
<organism evidence="23 24">
    <name type="scientific">Caloenas nicobarica</name>
    <name type="common">Nicobar pigeon</name>
    <dbReference type="NCBI Taxonomy" id="187106"/>
    <lineage>
        <taxon>Eukaryota</taxon>
        <taxon>Metazoa</taxon>
        <taxon>Chordata</taxon>
        <taxon>Craniata</taxon>
        <taxon>Vertebrata</taxon>
        <taxon>Euteleostomi</taxon>
        <taxon>Archelosauria</taxon>
        <taxon>Archosauria</taxon>
        <taxon>Dinosauria</taxon>
        <taxon>Saurischia</taxon>
        <taxon>Theropoda</taxon>
        <taxon>Coelurosauria</taxon>
        <taxon>Aves</taxon>
        <taxon>Neognathae</taxon>
        <taxon>Neoaves</taxon>
        <taxon>Columbimorphae</taxon>
        <taxon>Columbiformes</taxon>
        <taxon>Columbidae</taxon>
        <taxon>Caloenas</taxon>
    </lineage>
</organism>
<dbReference type="Pfam" id="PF09279">
    <property type="entry name" value="EF-hand_like"/>
    <property type="match status" value="1"/>
</dbReference>
<evidence type="ECO:0000256" key="6">
    <source>
        <dbReference type="ARBA" id="ARBA00022553"/>
    </source>
</evidence>
<accession>A0A7K6T0W2</accession>
<evidence type="ECO:0000256" key="15">
    <source>
        <dbReference type="ARBA" id="ARBA00023674"/>
    </source>
</evidence>
<dbReference type="InterPro" id="IPR011992">
    <property type="entry name" value="EF-hand-dom_pair"/>
</dbReference>
<dbReference type="Proteomes" id="UP000546235">
    <property type="component" value="Unassembled WGS sequence"/>
</dbReference>
<feature type="domain" description="C2" evidence="20">
    <location>
        <begin position="751"/>
        <end position="880"/>
    </location>
</feature>
<dbReference type="GO" id="GO:0051209">
    <property type="term" value="P:release of sequestered calcium ion into cytosol"/>
    <property type="evidence" value="ECO:0007669"/>
    <property type="project" value="TreeGrafter"/>
</dbReference>
<dbReference type="Pfam" id="PF00168">
    <property type="entry name" value="C2"/>
    <property type="match status" value="1"/>
</dbReference>
<feature type="region of interest" description="Disordered" evidence="18">
    <location>
        <begin position="535"/>
        <end position="628"/>
    </location>
</feature>
<dbReference type="GO" id="GO:0005886">
    <property type="term" value="C:plasma membrane"/>
    <property type="evidence" value="ECO:0007669"/>
    <property type="project" value="UniProtKB-SubCell"/>
</dbReference>
<dbReference type="InterPro" id="IPR015359">
    <property type="entry name" value="PLC_EF-hand-like"/>
</dbReference>
<dbReference type="FunFam" id="3.20.20.190:FF:000006">
    <property type="entry name" value="Phosphoinositide phospholipase C"/>
    <property type="match status" value="1"/>
</dbReference>
<dbReference type="PROSITE" id="PS00018">
    <property type="entry name" value="EF_HAND_1"/>
    <property type="match status" value="1"/>
</dbReference>
<dbReference type="GO" id="GO:0005737">
    <property type="term" value="C:cytoplasm"/>
    <property type="evidence" value="ECO:0007669"/>
    <property type="project" value="UniProtKB-SubCell"/>
</dbReference>
<evidence type="ECO:0000256" key="4">
    <source>
        <dbReference type="ARBA" id="ARBA00022475"/>
    </source>
</evidence>
<dbReference type="InterPro" id="IPR018247">
    <property type="entry name" value="EF_Hand_1_Ca_BS"/>
</dbReference>
<dbReference type="InterPro" id="IPR000008">
    <property type="entry name" value="C2_dom"/>
</dbReference>
<keyword evidence="11 17" id="KW-0442">Lipid degradation</keyword>
<dbReference type="PANTHER" id="PTHR10336:SF166">
    <property type="entry name" value="1-PHOSPHATIDYLINOSITOL 4,5-BISPHOSPHATE PHOSPHODIESTERASE ETA-2"/>
    <property type="match status" value="1"/>
</dbReference>
<evidence type="ECO:0000313" key="24">
    <source>
        <dbReference type="Proteomes" id="UP000546235"/>
    </source>
</evidence>
<dbReference type="CDD" id="cd16221">
    <property type="entry name" value="EFh_PI-PLCeta2"/>
    <property type="match status" value="1"/>
</dbReference>
<dbReference type="InterPro" id="IPR002048">
    <property type="entry name" value="EF_hand_dom"/>
</dbReference>
<feature type="region of interest" description="Disordered" evidence="18">
    <location>
        <begin position="1256"/>
        <end position="1276"/>
    </location>
</feature>
<comment type="catalytic activity">
    <reaction evidence="15">
        <text>a 1,2-diacyl-sn-glycero-3-phospho-(1D-myo-inositol-4,5-bisphosphate) + H2O = 1D-myo-inositol 1,4,5-trisphosphate + a 1,2-diacyl-sn-glycerol + H(+)</text>
        <dbReference type="Rhea" id="RHEA:33179"/>
        <dbReference type="ChEBI" id="CHEBI:15377"/>
        <dbReference type="ChEBI" id="CHEBI:15378"/>
        <dbReference type="ChEBI" id="CHEBI:17815"/>
        <dbReference type="ChEBI" id="CHEBI:58456"/>
        <dbReference type="ChEBI" id="CHEBI:203600"/>
        <dbReference type="EC" id="3.1.4.11"/>
    </reaction>
    <physiologicalReaction direction="left-to-right" evidence="15">
        <dbReference type="Rhea" id="RHEA:33180"/>
    </physiologicalReaction>
</comment>
<dbReference type="Gene3D" id="3.20.20.190">
    <property type="entry name" value="Phosphatidylinositol (PI) phosphodiesterase"/>
    <property type="match status" value="2"/>
</dbReference>
<dbReference type="SUPFAM" id="SSF49562">
    <property type="entry name" value="C2 domain (Calcium/lipid-binding domain, CaLB)"/>
    <property type="match status" value="1"/>
</dbReference>
<evidence type="ECO:0000256" key="1">
    <source>
        <dbReference type="ARBA" id="ARBA00001913"/>
    </source>
</evidence>
<proteinExistence type="predicted"/>
<dbReference type="PROSITE" id="PS50003">
    <property type="entry name" value="PH_DOMAIN"/>
    <property type="match status" value="1"/>
</dbReference>